<dbReference type="VEuPathDB" id="AmoebaDB:EHI_031390"/>
<accession>A0A5K1VUD3</accession>
<evidence type="ECO:0000313" key="2">
    <source>
        <dbReference type="EMBL" id="GAT96324.1"/>
    </source>
</evidence>
<feature type="chain" id="PRO_5023935233" evidence="1">
    <location>
        <begin position="17"/>
        <end position="168"/>
    </location>
</feature>
<dbReference type="VEuPathDB" id="AmoebaDB:EHI8A_098220"/>
<protein>
    <submittedName>
        <fullName evidence="2">Uncharacterized protein</fullName>
    </submittedName>
</protein>
<keyword evidence="1" id="KW-0732">Signal</keyword>
<dbReference type="VEuPathDB" id="AmoebaDB:KM1_171270"/>
<dbReference type="VEuPathDB" id="AmoebaDB:EHI7A_095000"/>
<sequence>MKTFILLLFIVLNIYAITPEQEEIIDELKGEQKRQVDAIADEEQPSSTALIQQQPGQKSYASYFNKMMKVTKEKGRHNKQKHPVRVQSIYSKPIKKSMKKVGHVSDELNGNFFGRNGYNYEHTRKVNKGNMRSYSKSSVMYYTSSPEDKKNFGQLPGFFKNKEGDMWF</sequence>
<dbReference type="EMBL" id="BDEQ01000001">
    <property type="protein sequence ID" value="GAT96324.1"/>
    <property type="molecule type" value="Genomic_DNA"/>
</dbReference>
<proteinExistence type="predicted"/>
<evidence type="ECO:0000256" key="1">
    <source>
        <dbReference type="SAM" id="SignalP"/>
    </source>
</evidence>
<organism evidence="2 3">
    <name type="scientific">Entamoeba histolytica</name>
    <dbReference type="NCBI Taxonomy" id="5759"/>
    <lineage>
        <taxon>Eukaryota</taxon>
        <taxon>Amoebozoa</taxon>
        <taxon>Evosea</taxon>
        <taxon>Archamoebae</taxon>
        <taxon>Mastigamoebida</taxon>
        <taxon>Entamoebidae</taxon>
        <taxon>Entamoeba</taxon>
    </lineage>
</organism>
<name>A0A5K1VUD3_ENTHI</name>
<evidence type="ECO:0000313" key="3">
    <source>
        <dbReference type="Proteomes" id="UP000078387"/>
    </source>
</evidence>
<dbReference type="OMA" id="FANQFFQ"/>
<gene>
    <name evidence="2" type="ORF">CL6EHI_031390</name>
</gene>
<comment type="caution">
    <text evidence="2">The sequence shown here is derived from an EMBL/GenBank/DDBJ whole genome shotgun (WGS) entry which is preliminary data.</text>
</comment>
<feature type="signal peptide" evidence="1">
    <location>
        <begin position="1"/>
        <end position="16"/>
    </location>
</feature>
<reference evidence="2 3" key="1">
    <citation type="submission" date="2016-05" db="EMBL/GenBank/DDBJ databases">
        <title>First whole genome sequencing of Entamoeba histolytica HM1:IMSS-clone-6.</title>
        <authorList>
            <person name="Mukherjee Avik.K."/>
            <person name="Izumyama S."/>
            <person name="Nakada-Tsukui K."/>
            <person name="Nozaki T."/>
        </authorList>
    </citation>
    <scope>NUCLEOTIDE SEQUENCE [LARGE SCALE GENOMIC DNA]</scope>
    <source>
        <strain evidence="2 3">HM1:IMSS clone 6</strain>
    </source>
</reference>
<dbReference type="VEuPathDB" id="AmoebaDB:EHI5A_146370"/>
<dbReference type="AlphaFoldDB" id="A0A5K1VUD3"/>
<dbReference type="Proteomes" id="UP000078387">
    <property type="component" value="Unassembled WGS sequence"/>
</dbReference>